<dbReference type="PROSITE" id="PS51450">
    <property type="entry name" value="LRR"/>
    <property type="match status" value="1"/>
</dbReference>
<dbReference type="OrthoDB" id="1090410at2"/>
<dbReference type="InterPro" id="IPR050216">
    <property type="entry name" value="LRR_domain-containing"/>
</dbReference>
<dbReference type="InterPro" id="IPR049052">
    <property type="entry name" value="nSTAND1"/>
</dbReference>
<dbReference type="InterPro" id="IPR003591">
    <property type="entry name" value="Leu-rich_rpt_typical-subtyp"/>
</dbReference>
<gene>
    <name evidence="5" type="ORF">HYN43_021950</name>
</gene>
<dbReference type="InterPro" id="IPR001611">
    <property type="entry name" value="Leu-rich_rpt"/>
</dbReference>
<dbReference type="KEGG" id="muh:HYN43_021950"/>
<keyword evidence="2" id="KW-0677">Repeat</keyword>
<dbReference type="Pfam" id="PF14903">
    <property type="entry name" value="WG_beta_rep"/>
    <property type="match status" value="1"/>
</dbReference>
<dbReference type="RefSeq" id="WP_119406075.1">
    <property type="nucleotide sequence ID" value="NZ_CP032869.1"/>
</dbReference>
<dbReference type="SUPFAM" id="SSF52540">
    <property type="entry name" value="P-loop containing nucleoside triphosphate hydrolases"/>
    <property type="match status" value="1"/>
</dbReference>
<dbReference type="InterPro" id="IPR032774">
    <property type="entry name" value="WG_beta_rep"/>
</dbReference>
<keyword evidence="6" id="KW-1185">Reference proteome</keyword>
<dbReference type="Gene3D" id="3.40.50.300">
    <property type="entry name" value="P-loop containing nucleotide triphosphate hydrolases"/>
    <property type="match status" value="1"/>
</dbReference>
<dbReference type="SMART" id="SM00369">
    <property type="entry name" value="LRR_TYP"/>
    <property type="match status" value="4"/>
</dbReference>
<dbReference type="Pfam" id="PF20703">
    <property type="entry name" value="nSTAND1"/>
    <property type="match status" value="1"/>
</dbReference>
<evidence type="ECO:0000259" key="4">
    <source>
        <dbReference type="Pfam" id="PF23598"/>
    </source>
</evidence>
<dbReference type="Pfam" id="PF23598">
    <property type="entry name" value="LRR_14"/>
    <property type="match status" value="1"/>
</dbReference>
<dbReference type="PANTHER" id="PTHR48051">
    <property type="match status" value="1"/>
</dbReference>
<evidence type="ECO:0008006" key="7">
    <source>
        <dbReference type="Google" id="ProtNLM"/>
    </source>
</evidence>
<evidence type="ECO:0000313" key="5">
    <source>
        <dbReference type="EMBL" id="AYL97793.1"/>
    </source>
</evidence>
<evidence type="ECO:0000259" key="3">
    <source>
        <dbReference type="Pfam" id="PF20703"/>
    </source>
</evidence>
<dbReference type="SUPFAM" id="SSF52058">
    <property type="entry name" value="L domain-like"/>
    <property type="match status" value="1"/>
</dbReference>
<feature type="domain" description="Disease resistance R13L4/SHOC-2-like LRR" evidence="4">
    <location>
        <begin position="628"/>
        <end position="733"/>
    </location>
</feature>
<evidence type="ECO:0000256" key="1">
    <source>
        <dbReference type="ARBA" id="ARBA00022614"/>
    </source>
</evidence>
<reference evidence="5 6" key="1">
    <citation type="submission" date="2018-10" db="EMBL/GenBank/DDBJ databases">
        <title>Genome sequencing of Mucilaginibacter sp. HYN0043.</title>
        <authorList>
            <person name="Kim M."/>
            <person name="Yi H."/>
        </authorList>
    </citation>
    <scope>NUCLEOTIDE SEQUENCE [LARGE SCALE GENOMIC DNA]</scope>
    <source>
        <strain evidence="5 6">HYN0043</strain>
    </source>
</reference>
<name>A0A494W206_9SPHI</name>
<proteinExistence type="predicted"/>
<evidence type="ECO:0000256" key="2">
    <source>
        <dbReference type="ARBA" id="ARBA00022737"/>
    </source>
</evidence>
<dbReference type="InterPro" id="IPR055414">
    <property type="entry name" value="LRR_R13L4/SHOC2-like"/>
</dbReference>
<keyword evidence="1" id="KW-0433">Leucine-rich repeat</keyword>
<dbReference type="PANTHER" id="PTHR48051:SF1">
    <property type="entry name" value="RAS SUPPRESSOR PROTEIN 1"/>
    <property type="match status" value="1"/>
</dbReference>
<dbReference type="AlphaFoldDB" id="A0A494W206"/>
<dbReference type="InterPro" id="IPR032675">
    <property type="entry name" value="LRR_dom_sf"/>
</dbReference>
<accession>A0A494W206</accession>
<protein>
    <recommendedName>
        <fullName evidence="7">Leucine-rich repeat domain-containing protein</fullName>
    </recommendedName>
</protein>
<dbReference type="Proteomes" id="UP000270046">
    <property type="component" value="Chromosome"/>
</dbReference>
<sequence>MKQYPFKFLRPYNKNEVAFFSGRDEEIARLYEMVFQSPVLLVYGASGTGKTSLIQCGLASKFAAHDWMDLPVRRGKDINQSLQKVLTDAGGQKNTSVTEPDWLSNFREKHTPASIEEADSGVTGAIKNIYLNCFKPLYLIFDQFEELYILGSKEEQTKFIRTVQQILLVEQPVKMIFSIREEFLGYLDEFERAVPQLTRKKLRVEPMNDAKVKQVIESATCAETSLVTIKPGEEAKVAKAIFEKLKITERAKTIQLPYLHVFLDRFYMAATGDESRETEVVFDLEKLNSQGKIGDILQKFLEEQVARISEKMLPDYSDFTQEMIWSIMSPFATLEGTKEPISKSNLYGRFPNCKPASIEIVIKEFDNSRIIRYDEDTDMYELMHDSLAKRIAEKRSKKEKDLLEAKSILKFKAARSNGMGEALSESDLFFIEPLLKDLKLSDTEIRLFTESKDAVQQQRKSEELRLRKYNNRLRMMLLASVVSCFVACFLGYEAYQAEKQARAVAKKNASLYQKAKISQENTKKLIASVYFYRDKIGLSKVEKNGKLLYGFINKDLKLVIPYKYTEAETFDDTGFAKVKRNGKQYLVDVEGNEYLASTSVDSLTDNTEALFLSDQDFKTFPEQIFDHANLKVLILSDCNLYELPPDIKKLTNLKLLDLAQNYFSKIPSAVLKLNNLVSLNISGNDLTEIPKDIDQLQKLRELQLYWNDKLKKLPPDLSNIKSLRWLDVSGTGVKETDTGIKTLLAANPKCKIIWKGNQAY</sequence>
<dbReference type="Gene3D" id="3.80.10.10">
    <property type="entry name" value="Ribonuclease Inhibitor"/>
    <property type="match status" value="1"/>
</dbReference>
<dbReference type="GO" id="GO:0005737">
    <property type="term" value="C:cytoplasm"/>
    <property type="evidence" value="ECO:0007669"/>
    <property type="project" value="TreeGrafter"/>
</dbReference>
<evidence type="ECO:0000313" key="6">
    <source>
        <dbReference type="Proteomes" id="UP000270046"/>
    </source>
</evidence>
<organism evidence="5 6">
    <name type="scientific">Mucilaginibacter celer</name>
    <dbReference type="NCBI Taxonomy" id="2305508"/>
    <lineage>
        <taxon>Bacteria</taxon>
        <taxon>Pseudomonadati</taxon>
        <taxon>Bacteroidota</taxon>
        <taxon>Sphingobacteriia</taxon>
        <taxon>Sphingobacteriales</taxon>
        <taxon>Sphingobacteriaceae</taxon>
        <taxon>Mucilaginibacter</taxon>
    </lineage>
</organism>
<feature type="domain" description="Novel STAND NTPase 1" evidence="3">
    <location>
        <begin position="5"/>
        <end position="389"/>
    </location>
</feature>
<dbReference type="EMBL" id="CP032869">
    <property type="protein sequence ID" value="AYL97793.1"/>
    <property type="molecule type" value="Genomic_DNA"/>
</dbReference>
<dbReference type="InterPro" id="IPR027417">
    <property type="entry name" value="P-loop_NTPase"/>
</dbReference>